<dbReference type="AlphaFoldDB" id="A0A1I0LZN1"/>
<dbReference type="SUPFAM" id="SSF47413">
    <property type="entry name" value="lambda repressor-like DNA-binding domains"/>
    <property type="match status" value="1"/>
</dbReference>
<gene>
    <name evidence="1" type="ORF">SAMN05421659_10123</name>
</gene>
<dbReference type="InterPro" id="IPR010982">
    <property type="entry name" value="Lambda_DNA-bd_dom_sf"/>
</dbReference>
<dbReference type="OrthoDB" id="1757480at2"/>
<name>A0A1I0LZN1_9FIRM</name>
<dbReference type="EMBL" id="FOJI01000001">
    <property type="protein sequence ID" value="SEV81546.1"/>
    <property type="molecule type" value="Genomic_DNA"/>
</dbReference>
<evidence type="ECO:0000313" key="2">
    <source>
        <dbReference type="Proteomes" id="UP000199701"/>
    </source>
</evidence>
<proteinExistence type="predicted"/>
<dbReference type="Proteomes" id="UP000199701">
    <property type="component" value="Unassembled WGS sequence"/>
</dbReference>
<protein>
    <recommendedName>
        <fullName evidence="3">XRE family transcriptional regulator</fullName>
    </recommendedName>
</protein>
<evidence type="ECO:0008006" key="3">
    <source>
        <dbReference type="Google" id="ProtNLM"/>
    </source>
</evidence>
<sequence>MREKKKFFKLEYYRKKYKITRVQIASLIGLSVSSYSHRVNHRVPFMFDEIMIIMNTFNAKALKQGDKIITFEEMFIEE</sequence>
<dbReference type="RefSeq" id="WP_092449340.1">
    <property type="nucleotide sequence ID" value="NZ_FOJI01000001.1"/>
</dbReference>
<organism evidence="1 2">
    <name type="scientific">[Clostridium] fimetarium</name>
    <dbReference type="NCBI Taxonomy" id="99656"/>
    <lineage>
        <taxon>Bacteria</taxon>
        <taxon>Bacillati</taxon>
        <taxon>Bacillota</taxon>
        <taxon>Clostridia</taxon>
        <taxon>Lachnospirales</taxon>
        <taxon>Lachnospiraceae</taxon>
    </lineage>
</organism>
<keyword evidence="2" id="KW-1185">Reference proteome</keyword>
<accession>A0A1I0LZN1</accession>
<dbReference type="GO" id="GO:0003677">
    <property type="term" value="F:DNA binding"/>
    <property type="evidence" value="ECO:0007669"/>
    <property type="project" value="InterPro"/>
</dbReference>
<reference evidence="1 2" key="1">
    <citation type="submission" date="2016-10" db="EMBL/GenBank/DDBJ databases">
        <authorList>
            <person name="de Groot N.N."/>
        </authorList>
    </citation>
    <scope>NUCLEOTIDE SEQUENCE [LARGE SCALE GENOMIC DNA]</scope>
    <source>
        <strain evidence="1 2">DSM 9179</strain>
    </source>
</reference>
<evidence type="ECO:0000313" key="1">
    <source>
        <dbReference type="EMBL" id="SEV81546.1"/>
    </source>
</evidence>